<accession>A0A545U488</accession>
<protein>
    <submittedName>
        <fullName evidence="1">Type I toxin-antitoxin system SymE family toxin</fullName>
    </submittedName>
</protein>
<name>A0A545U488_9GAMM</name>
<organism evidence="1 2">
    <name type="scientific">Exilibacterium tricleocarpae</name>
    <dbReference type="NCBI Taxonomy" id="2591008"/>
    <lineage>
        <taxon>Bacteria</taxon>
        <taxon>Pseudomonadati</taxon>
        <taxon>Pseudomonadota</taxon>
        <taxon>Gammaproteobacteria</taxon>
        <taxon>Cellvibrionales</taxon>
        <taxon>Cellvibrionaceae</taxon>
        <taxon>Exilibacterium</taxon>
    </lineage>
</organism>
<keyword evidence="2" id="KW-1185">Reference proteome</keyword>
<dbReference type="RefSeq" id="WP_142903357.1">
    <property type="nucleotide sequence ID" value="NZ_ML660089.1"/>
</dbReference>
<evidence type="ECO:0000313" key="1">
    <source>
        <dbReference type="EMBL" id="TQV84278.1"/>
    </source>
</evidence>
<gene>
    <name evidence="1" type="ORF">FKG94_06370</name>
</gene>
<sequence length="59" mass="6487">MVFNYLIFEAPAQNTIPLYGLSARAMDTDEREVVGESGFGIDTPVKVEVSEGRLVLIVE</sequence>
<dbReference type="EMBL" id="VHSG01000006">
    <property type="protein sequence ID" value="TQV84278.1"/>
    <property type="molecule type" value="Genomic_DNA"/>
</dbReference>
<proteinExistence type="predicted"/>
<dbReference type="AlphaFoldDB" id="A0A545U488"/>
<comment type="caution">
    <text evidence="1">The sequence shown here is derived from an EMBL/GenBank/DDBJ whole genome shotgun (WGS) entry which is preliminary data.</text>
</comment>
<evidence type="ECO:0000313" key="2">
    <source>
        <dbReference type="Proteomes" id="UP000319732"/>
    </source>
</evidence>
<dbReference type="Proteomes" id="UP000319732">
    <property type="component" value="Unassembled WGS sequence"/>
</dbReference>
<reference evidence="1 2" key="1">
    <citation type="submission" date="2019-06" db="EMBL/GenBank/DDBJ databases">
        <title>Whole genome sequence for Cellvibrionaceae sp. R142.</title>
        <authorList>
            <person name="Wang G."/>
        </authorList>
    </citation>
    <scope>NUCLEOTIDE SEQUENCE [LARGE SCALE GENOMIC DNA]</scope>
    <source>
        <strain evidence="1 2">R142</strain>
    </source>
</reference>